<accession>A0AAV7XA51</accession>
<dbReference type="Pfam" id="PF10545">
    <property type="entry name" value="MADF_DNA_bdg"/>
    <property type="match status" value="1"/>
</dbReference>
<evidence type="ECO:0000259" key="1">
    <source>
        <dbReference type="Pfam" id="PF10545"/>
    </source>
</evidence>
<proteinExistence type="predicted"/>
<reference evidence="2" key="1">
    <citation type="submission" date="2022-12" db="EMBL/GenBank/DDBJ databases">
        <title>Chromosome-level genome assembly of the bean flower thrips Megalurothrips usitatus.</title>
        <authorList>
            <person name="Ma L."/>
            <person name="Liu Q."/>
            <person name="Li H."/>
            <person name="Cai W."/>
        </authorList>
    </citation>
    <scope>NUCLEOTIDE SEQUENCE</scope>
    <source>
        <strain evidence="2">Cailab_2022a</strain>
    </source>
</reference>
<dbReference type="Proteomes" id="UP001075354">
    <property type="component" value="Chromosome 13"/>
</dbReference>
<feature type="domain" description="MADF" evidence="1">
    <location>
        <begin position="15"/>
        <end position="50"/>
    </location>
</feature>
<keyword evidence="3" id="KW-1185">Reference proteome</keyword>
<evidence type="ECO:0000313" key="2">
    <source>
        <dbReference type="EMBL" id="KAJ1521763.1"/>
    </source>
</evidence>
<name>A0AAV7XA51_9NEOP</name>
<dbReference type="AlphaFoldDB" id="A0AAV7XA51"/>
<sequence length="317" mass="35721">MTALEVADEEWERSLIRLVRERPALWRPKSALYKSEARKEQAWVVVAVHLCYTPATAAPAVEALAVEAPAADPLQDGAGDVVERVDRAAFRRRMVQQGYEKRDRLREERRGNVQAAISLHPLAVSVLLPRLLELVAAVVVQDPGVCRSSTRRLLLPLSLLSQHHSVGWAVNPDPMPDFTSWKRHQPDTKRRVLILADSQGRGCNKKLTKELNDNFHEESTIKPGANFKEVTKDVESCTKDFTEEDCVIVLAGTNDINMVHAKGAFELEQGIKKVVKIHCKSKCMTLRITYCMVSDHEFPSAWFPTTLYEMCGSRTMH</sequence>
<comment type="caution">
    <text evidence="2">The sequence shown here is derived from an EMBL/GenBank/DDBJ whole genome shotgun (WGS) entry which is preliminary data.</text>
</comment>
<dbReference type="InterPro" id="IPR006578">
    <property type="entry name" value="MADF-dom"/>
</dbReference>
<gene>
    <name evidence="2" type="ORF">ONE63_003398</name>
</gene>
<protein>
    <recommendedName>
        <fullName evidence="1">MADF domain-containing protein</fullName>
    </recommendedName>
</protein>
<organism evidence="2 3">
    <name type="scientific">Megalurothrips usitatus</name>
    <name type="common">bean blossom thrips</name>
    <dbReference type="NCBI Taxonomy" id="439358"/>
    <lineage>
        <taxon>Eukaryota</taxon>
        <taxon>Metazoa</taxon>
        <taxon>Ecdysozoa</taxon>
        <taxon>Arthropoda</taxon>
        <taxon>Hexapoda</taxon>
        <taxon>Insecta</taxon>
        <taxon>Pterygota</taxon>
        <taxon>Neoptera</taxon>
        <taxon>Paraneoptera</taxon>
        <taxon>Thysanoptera</taxon>
        <taxon>Terebrantia</taxon>
        <taxon>Thripoidea</taxon>
        <taxon>Thripidae</taxon>
        <taxon>Megalurothrips</taxon>
    </lineage>
</organism>
<evidence type="ECO:0000313" key="3">
    <source>
        <dbReference type="Proteomes" id="UP001075354"/>
    </source>
</evidence>
<dbReference type="EMBL" id="JAPTSV010000013">
    <property type="protein sequence ID" value="KAJ1521763.1"/>
    <property type="molecule type" value="Genomic_DNA"/>
</dbReference>